<dbReference type="RefSeq" id="WP_306708721.1">
    <property type="nucleotide sequence ID" value="NZ_JAUJFI010000100.1"/>
</dbReference>
<protein>
    <submittedName>
        <fullName evidence="2">Glycosyltransferase family 2 protein</fullName>
    </submittedName>
</protein>
<evidence type="ECO:0000313" key="2">
    <source>
        <dbReference type="EMBL" id="MDQ2104718.1"/>
    </source>
</evidence>
<dbReference type="SUPFAM" id="SSF53448">
    <property type="entry name" value="Nucleotide-diphospho-sugar transferases"/>
    <property type="match status" value="1"/>
</dbReference>
<dbReference type="CDD" id="cd00761">
    <property type="entry name" value="Glyco_tranf_GTA_type"/>
    <property type="match status" value="1"/>
</dbReference>
<sequence length="731" mass="80411">MRIAIQNCWPNMASGPEADFLRRLLAAAGRLGWEAAEVVTSGDILAFDPDCVLVTHEFQPKLTHHPAIGVCRTPRRLVGRDALRLGNILSYDGVIPGSEPVGRFLRDLVFAAGKDMPVAEFSLWPGGLADDPVAEDAVSALSLPGLPGAPSRFAPLLAALARRMPPPADGTEGWESALSLRLREAGVALCLHEPSCRADGLPSTAFLDAVASGKPTIVDDADFIRHAFRDTVLYVDPAADPADMAERIAGHVAWAQRHPAAAAARARRARAIFAARFSLDRQMERLPAFLEEVRERGGFTRQPRLSRTAPPEAGAAENRGPLVEYIVRAGSRPAAMVERCMRSLAAQTAGPVGVILVQYHPVDGLDEAMERWRPRFASFRHVRVPNTGLRSTSMWAGLRAVSAPFFGIHDDDDVIHPNHAASILDHFARSPDAELVYSGALRVEEDAGRYFPRVNFAGPLGREIPENRRVEFLDRFSAARLSSFDNYILSHSWLARRSLLKGAVLDDPEMEVGEDLYFYQLLAGSARFETTLRPTAEWHWRSAARANSMLNVSQDNWARDIERIRQRVRFQEKLPVSPTETPVGRASFTLGEPIDFRRPETQRFVLCGFSQPGADGIWSEGSMACLEFVVPSGSGNGLCMELTFIPVVTAQNGFVTIDVHADNHVLASWRHESWQEVSATVRIPTERLGGERLLLGFTITNTFNPSWQGDSLDDRDLGLLLKAIVFRAAPP</sequence>
<comment type="caution">
    <text evidence="2">The sequence shown here is derived from an EMBL/GenBank/DDBJ whole genome shotgun (WGS) entry which is preliminary data.</text>
</comment>
<reference evidence="2 3" key="1">
    <citation type="submission" date="2023-06" db="EMBL/GenBank/DDBJ databases">
        <title>Azospirillum isscasensis sp.nov, a bacterium isolated from rhizosphere soil of rice.</title>
        <authorList>
            <person name="Wang H."/>
        </authorList>
    </citation>
    <scope>NUCLEOTIDE SEQUENCE [LARGE SCALE GENOMIC DNA]</scope>
    <source>
        <strain evidence="2 3">C340-1</strain>
    </source>
</reference>
<proteinExistence type="predicted"/>
<evidence type="ECO:0000259" key="1">
    <source>
        <dbReference type="Pfam" id="PF00535"/>
    </source>
</evidence>
<dbReference type="SUPFAM" id="SSF53756">
    <property type="entry name" value="UDP-Glycosyltransferase/glycogen phosphorylase"/>
    <property type="match status" value="1"/>
</dbReference>
<dbReference type="EMBL" id="JAUJFI010000100">
    <property type="protein sequence ID" value="MDQ2104718.1"/>
    <property type="molecule type" value="Genomic_DNA"/>
</dbReference>
<organism evidence="2 3">
    <name type="scientific">Azospirillum isscasi</name>
    <dbReference type="NCBI Taxonomy" id="3053926"/>
    <lineage>
        <taxon>Bacteria</taxon>
        <taxon>Pseudomonadati</taxon>
        <taxon>Pseudomonadota</taxon>
        <taxon>Alphaproteobacteria</taxon>
        <taxon>Rhodospirillales</taxon>
        <taxon>Azospirillaceae</taxon>
        <taxon>Azospirillum</taxon>
    </lineage>
</organism>
<dbReference type="Pfam" id="PF00535">
    <property type="entry name" value="Glycos_transf_2"/>
    <property type="match status" value="1"/>
</dbReference>
<dbReference type="Proteomes" id="UP001227317">
    <property type="component" value="Unassembled WGS sequence"/>
</dbReference>
<accession>A0ABU0WKF9</accession>
<evidence type="ECO:0000313" key="3">
    <source>
        <dbReference type="Proteomes" id="UP001227317"/>
    </source>
</evidence>
<feature type="domain" description="Glycosyltransferase 2-like" evidence="1">
    <location>
        <begin position="335"/>
        <end position="456"/>
    </location>
</feature>
<dbReference type="InterPro" id="IPR029044">
    <property type="entry name" value="Nucleotide-diphossugar_trans"/>
</dbReference>
<dbReference type="Gene3D" id="3.90.550.10">
    <property type="entry name" value="Spore Coat Polysaccharide Biosynthesis Protein SpsA, Chain A"/>
    <property type="match status" value="1"/>
</dbReference>
<name>A0ABU0WKF9_9PROT</name>
<dbReference type="InterPro" id="IPR001173">
    <property type="entry name" value="Glyco_trans_2-like"/>
</dbReference>
<keyword evidence="3" id="KW-1185">Reference proteome</keyword>
<gene>
    <name evidence="2" type="ORF">QSG27_18605</name>
</gene>